<dbReference type="PANTHER" id="PTHR44051">
    <property type="entry name" value="GLUTATHIONE S-TRANSFERASE-RELATED"/>
    <property type="match status" value="1"/>
</dbReference>
<evidence type="ECO:0000256" key="4">
    <source>
        <dbReference type="RuleBase" id="RU003494"/>
    </source>
</evidence>
<evidence type="ECO:0000313" key="8">
    <source>
        <dbReference type="Proteomes" id="UP000622580"/>
    </source>
</evidence>
<accession>A0A941HX29</accession>
<dbReference type="SFLD" id="SFLDG01150">
    <property type="entry name" value="Main.1:_Beta-like"/>
    <property type="match status" value="1"/>
</dbReference>
<dbReference type="Proteomes" id="UP000622580">
    <property type="component" value="Unassembled WGS sequence"/>
</dbReference>
<dbReference type="Pfam" id="PF00043">
    <property type="entry name" value="GST_C"/>
    <property type="match status" value="1"/>
</dbReference>
<dbReference type="InterPro" id="IPR036249">
    <property type="entry name" value="Thioredoxin-like_sf"/>
</dbReference>
<evidence type="ECO:0000256" key="3">
    <source>
        <dbReference type="ARBA" id="ARBA00047960"/>
    </source>
</evidence>
<comment type="similarity">
    <text evidence="4">Belongs to the GST superfamily.</text>
</comment>
<dbReference type="InterPro" id="IPR040079">
    <property type="entry name" value="Glutathione_S-Trfase"/>
</dbReference>
<reference evidence="7" key="1">
    <citation type="submission" date="2021-04" db="EMBL/GenBank/DDBJ databases">
        <title>Draft genome assembly of strain Phenylobacterium sp. 20VBR1 using MiniION and Illumina platforms.</title>
        <authorList>
            <person name="Thomas F.A."/>
            <person name="Krishnan K.P."/>
            <person name="Sinha R.K."/>
        </authorList>
    </citation>
    <scope>NUCLEOTIDE SEQUENCE</scope>
    <source>
        <strain evidence="7">20VBR1</strain>
    </source>
</reference>
<dbReference type="GO" id="GO:0004601">
    <property type="term" value="F:peroxidase activity"/>
    <property type="evidence" value="ECO:0007669"/>
    <property type="project" value="UniProtKB-ARBA"/>
</dbReference>
<dbReference type="InterPro" id="IPR036282">
    <property type="entry name" value="Glutathione-S-Trfase_C_sf"/>
</dbReference>
<dbReference type="SUPFAM" id="SSF47616">
    <property type="entry name" value="GST C-terminal domain-like"/>
    <property type="match status" value="1"/>
</dbReference>
<dbReference type="FunFam" id="3.40.30.10:FF:000156">
    <property type="entry name" value="Glutathione S-transferase 1"/>
    <property type="match status" value="1"/>
</dbReference>
<dbReference type="InterPro" id="IPR004046">
    <property type="entry name" value="GST_C"/>
</dbReference>
<comment type="catalytic activity">
    <reaction evidence="3">
        <text>RX + glutathione = an S-substituted glutathione + a halide anion + H(+)</text>
        <dbReference type="Rhea" id="RHEA:16437"/>
        <dbReference type="ChEBI" id="CHEBI:15378"/>
        <dbReference type="ChEBI" id="CHEBI:16042"/>
        <dbReference type="ChEBI" id="CHEBI:17792"/>
        <dbReference type="ChEBI" id="CHEBI:57925"/>
        <dbReference type="ChEBI" id="CHEBI:90779"/>
        <dbReference type="EC" id="2.5.1.18"/>
    </reaction>
</comment>
<dbReference type="EC" id="2.5.1.18" evidence="1"/>
<dbReference type="PROSITE" id="PS50405">
    <property type="entry name" value="GST_CTER"/>
    <property type="match status" value="1"/>
</dbReference>
<feature type="domain" description="GST N-terminal" evidence="5">
    <location>
        <begin position="1"/>
        <end position="81"/>
    </location>
</feature>
<evidence type="ECO:0000256" key="2">
    <source>
        <dbReference type="ARBA" id="ARBA00022679"/>
    </source>
</evidence>
<dbReference type="Gene3D" id="3.40.30.10">
    <property type="entry name" value="Glutaredoxin"/>
    <property type="match status" value="1"/>
</dbReference>
<evidence type="ECO:0000259" key="5">
    <source>
        <dbReference type="PROSITE" id="PS50404"/>
    </source>
</evidence>
<dbReference type="EMBL" id="JAGSGD010000002">
    <property type="protein sequence ID" value="MBR7621574.1"/>
    <property type="molecule type" value="Genomic_DNA"/>
</dbReference>
<dbReference type="InterPro" id="IPR004045">
    <property type="entry name" value="Glutathione_S-Trfase_N"/>
</dbReference>
<keyword evidence="8" id="KW-1185">Reference proteome</keyword>
<dbReference type="PANTHER" id="PTHR44051:SF9">
    <property type="entry name" value="GLUTATHIONE S-TRANSFERASE 1"/>
    <property type="match status" value="1"/>
</dbReference>
<dbReference type="CDD" id="cd03046">
    <property type="entry name" value="GST_N_GTT1_like"/>
    <property type="match status" value="1"/>
</dbReference>
<sequence length="212" mass="23663">MIVVHHLNDSRSQRILWLLEELKLPYEIKHYARDATTRLAPAELKAVHPLGKSPVITDGDMTVIESGAIIDYIIRRHAGGRLQPDPSTPAYDYYQQWMHYSEGSAMLPLMLFMYVGRLGEAGAPLHPRLESEIANHLGYVDQALAGKDWIMGSEFSGADVQMSFVGEVTGAFGRLATYPNIAAWLERFQSREAYKTALEKGGPYNMGPRAKA</sequence>
<dbReference type="AlphaFoldDB" id="A0A941HX29"/>
<dbReference type="SFLD" id="SFLDS00019">
    <property type="entry name" value="Glutathione_Transferase_(cytos"/>
    <property type="match status" value="1"/>
</dbReference>
<name>A0A941HX29_9CAUL</name>
<dbReference type="Pfam" id="PF02798">
    <property type="entry name" value="GST_N"/>
    <property type="match status" value="1"/>
</dbReference>
<dbReference type="InterPro" id="IPR010987">
    <property type="entry name" value="Glutathione-S-Trfase_C-like"/>
</dbReference>
<dbReference type="Gene3D" id="1.20.1050.10">
    <property type="match status" value="1"/>
</dbReference>
<proteinExistence type="inferred from homology"/>
<dbReference type="CDD" id="cd03189">
    <property type="entry name" value="GST_C_GTT1_like"/>
    <property type="match status" value="1"/>
</dbReference>
<protein>
    <recommendedName>
        <fullName evidence="1">glutathione transferase</fullName>
        <ecNumber evidence="1">2.5.1.18</ecNumber>
    </recommendedName>
</protein>
<comment type="caution">
    <text evidence="7">The sequence shown here is derived from an EMBL/GenBank/DDBJ whole genome shotgun (WGS) entry which is preliminary data.</text>
</comment>
<gene>
    <name evidence="7" type="ORF">JKL49_19435</name>
</gene>
<feature type="domain" description="GST C-terminal" evidence="6">
    <location>
        <begin position="87"/>
        <end position="212"/>
    </location>
</feature>
<dbReference type="SFLD" id="SFLDG00358">
    <property type="entry name" value="Main_(cytGST)"/>
    <property type="match status" value="1"/>
</dbReference>
<dbReference type="RefSeq" id="WP_215343091.1">
    <property type="nucleotide sequence ID" value="NZ_JAGSGD010000002.1"/>
</dbReference>
<evidence type="ECO:0000259" key="6">
    <source>
        <dbReference type="PROSITE" id="PS50405"/>
    </source>
</evidence>
<keyword evidence="2" id="KW-0808">Transferase</keyword>
<dbReference type="SUPFAM" id="SSF52833">
    <property type="entry name" value="Thioredoxin-like"/>
    <property type="match status" value="1"/>
</dbReference>
<organism evidence="7 8">
    <name type="scientific">Phenylobacterium glaciei</name>
    <dbReference type="NCBI Taxonomy" id="2803784"/>
    <lineage>
        <taxon>Bacteria</taxon>
        <taxon>Pseudomonadati</taxon>
        <taxon>Pseudomonadota</taxon>
        <taxon>Alphaproteobacteria</taxon>
        <taxon>Caulobacterales</taxon>
        <taxon>Caulobacteraceae</taxon>
        <taxon>Phenylobacterium</taxon>
    </lineage>
</organism>
<dbReference type="GO" id="GO:0005737">
    <property type="term" value="C:cytoplasm"/>
    <property type="evidence" value="ECO:0007669"/>
    <property type="project" value="UniProtKB-ARBA"/>
</dbReference>
<evidence type="ECO:0000256" key="1">
    <source>
        <dbReference type="ARBA" id="ARBA00012452"/>
    </source>
</evidence>
<dbReference type="PROSITE" id="PS50404">
    <property type="entry name" value="GST_NTER"/>
    <property type="match status" value="1"/>
</dbReference>
<evidence type="ECO:0000313" key="7">
    <source>
        <dbReference type="EMBL" id="MBR7621574.1"/>
    </source>
</evidence>
<dbReference type="GO" id="GO:0004364">
    <property type="term" value="F:glutathione transferase activity"/>
    <property type="evidence" value="ECO:0007669"/>
    <property type="project" value="UniProtKB-EC"/>
</dbReference>